<dbReference type="InterPro" id="IPR009045">
    <property type="entry name" value="Zn_M74/Hedgehog-like"/>
</dbReference>
<evidence type="ECO:0000256" key="4">
    <source>
        <dbReference type="ARBA" id="ARBA00022833"/>
    </source>
</evidence>
<dbReference type="GO" id="GO:0016805">
    <property type="term" value="F:dipeptidase activity"/>
    <property type="evidence" value="ECO:0007669"/>
    <property type="project" value="UniProtKB-KW"/>
</dbReference>
<dbReference type="GO" id="GO:0071555">
    <property type="term" value="P:cell wall organization"/>
    <property type="evidence" value="ECO:0007669"/>
    <property type="project" value="UniProtKB-KW"/>
</dbReference>
<evidence type="ECO:0000256" key="3">
    <source>
        <dbReference type="ARBA" id="ARBA00022801"/>
    </source>
</evidence>
<evidence type="ECO:0000256" key="7">
    <source>
        <dbReference type="ARBA" id="ARBA00023316"/>
    </source>
</evidence>
<keyword evidence="3" id="KW-0378">Hydrolase</keyword>
<gene>
    <name evidence="8" type="ORF">UFOPK2310_00895</name>
</gene>
<dbReference type="GO" id="GO:0008237">
    <property type="term" value="F:metallopeptidase activity"/>
    <property type="evidence" value="ECO:0007669"/>
    <property type="project" value="UniProtKB-KW"/>
</dbReference>
<evidence type="ECO:0000256" key="1">
    <source>
        <dbReference type="ARBA" id="ARBA00022670"/>
    </source>
</evidence>
<sequence length="249" mass="26958">MILALLGVVATLALTACASQTAELPAGFTRLSEVAPDIVQEIRYNGEHNFMGRPVTGYNAPQCWLTTEAAQALAEVQAAVKTNGYSLKVYDCYRPQRAVNDFVEWAKDPGDDVTRGEFYPRLAKDQLFPLGLIAAKSGHSRGSTVDVTLVPLGSTASPQWAVGDPIVDCAAPVGERFADTSIDMGTGFDCFDPLAATASPDITAEQRANRQLLVSIMEAAGFVNLPEEWWHYTLANEPFPKTFFDPAIQ</sequence>
<keyword evidence="2" id="KW-0479">Metal-binding</keyword>
<dbReference type="InterPro" id="IPR000755">
    <property type="entry name" value="A_A_dipeptidase"/>
</dbReference>
<evidence type="ECO:0000256" key="6">
    <source>
        <dbReference type="ARBA" id="ARBA00023049"/>
    </source>
</evidence>
<dbReference type="GO" id="GO:0006508">
    <property type="term" value="P:proteolysis"/>
    <property type="evidence" value="ECO:0007669"/>
    <property type="project" value="UniProtKB-KW"/>
</dbReference>
<dbReference type="PIRSF" id="PIRSF026671">
    <property type="entry name" value="AA_dipeptidase"/>
    <property type="match status" value="1"/>
</dbReference>
<dbReference type="CDD" id="cd14817">
    <property type="entry name" value="D-Ala-D-Ala_dipeptidase_VanX"/>
    <property type="match status" value="1"/>
</dbReference>
<dbReference type="PANTHER" id="PTHR43126:SF1">
    <property type="entry name" value="D-ALANYL-D-ALANINE DIPEPTIDASE"/>
    <property type="match status" value="1"/>
</dbReference>
<dbReference type="SUPFAM" id="SSF55166">
    <property type="entry name" value="Hedgehog/DD-peptidase"/>
    <property type="match status" value="1"/>
</dbReference>
<keyword evidence="4" id="KW-0862">Zinc</keyword>
<proteinExistence type="inferred from homology"/>
<keyword evidence="7" id="KW-0961">Cell wall biogenesis/degradation</keyword>
<dbReference type="EMBL" id="CAEZWW010000099">
    <property type="protein sequence ID" value="CAB4675805.1"/>
    <property type="molecule type" value="Genomic_DNA"/>
</dbReference>
<evidence type="ECO:0000256" key="2">
    <source>
        <dbReference type="ARBA" id="ARBA00022723"/>
    </source>
</evidence>
<name>A0A6J6MTC9_9ZZZZ</name>
<dbReference type="PANTHER" id="PTHR43126">
    <property type="entry name" value="D-ALANYL-D-ALANINE DIPEPTIDASE"/>
    <property type="match status" value="1"/>
</dbReference>
<reference evidence="8" key="1">
    <citation type="submission" date="2020-05" db="EMBL/GenBank/DDBJ databases">
        <authorList>
            <person name="Chiriac C."/>
            <person name="Salcher M."/>
            <person name="Ghai R."/>
            <person name="Kavagutti S V."/>
        </authorList>
    </citation>
    <scope>NUCLEOTIDE SEQUENCE</scope>
</reference>
<evidence type="ECO:0000256" key="5">
    <source>
        <dbReference type="ARBA" id="ARBA00022997"/>
    </source>
</evidence>
<keyword evidence="6" id="KW-0482">Metalloprotease</keyword>
<dbReference type="HAMAP" id="MF_01924">
    <property type="entry name" value="A_A_dipeptidase"/>
    <property type="match status" value="1"/>
</dbReference>
<keyword evidence="1" id="KW-0645">Protease</keyword>
<keyword evidence="5" id="KW-0224">Dipeptidase</keyword>
<dbReference type="Gene3D" id="3.30.1380.10">
    <property type="match status" value="1"/>
</dbReference>
<organism evidence="8">
    <name type="scientific">freshwater metagenome</name>
    <dbReference type="NCBI Taxonomy" id="449393"/>
    <lineage>
        <taxon>unclassified sequences</taxon>
        <taxon>metagenomes</taxon>
        <taxon>ecological metagenomes</taxon>
    </lineage>
</organism>
<evidence type="ECO:0000313" key="8">
    <source>
        <dbReference type="EMBL" id="CAB4675805.1"/>
    </source>
</evidence>
<protein>
    <submittedName>
        <fullName evidence="8">Unannotated protein</fullName>
    </submittedName>
</protein>
<dbReference type="AlphaFoldDB" id="A0A6J6MTC9"/>
<dbReference type="GO" id="GO:0046872">
    <property type="term" value="F:metal ion binding"/>
    <property type="evidence" value="ECO:0007669"/>
    <property type="project" value="UniProtKB-KW"/>
</dbReference>
<dbReference type="Pfam" id="PF01427">
    <property type="entry name" value="Peptidase_M15"/>
    <property type="match status" value="2"/>
</dbReference>
<accession>A0A6J6MTC9</accession>